<proteinExistence type="predicted"/>
<evidence type="ECO:0000313" key="2">
    <source>
        <dbReference type="Proteomes" id="UP001164539"/>
    </source>
</evidence>
<dbReference type="Proteomes" id="UP001164539">
    <property type="component" value="Chromosome 8"/>
</dbReference>
<evidence type="ECO:0000313" key="1">
    <source>
        <dbReference type="EMBL" id="KAJ4713886.1"/>
    </source>
</evidence>
<reference evidence="1 2" key="1">
    <citation type="journal article" date="2023" name="Science">
        <title>Complex scaffold remodeling in plant triterpene biosynthesis.</title>
        <authorList>
            <person name="De La Pena R."/>
            <person name="Hodgson H."/>
            <person name="Liu J.C."/>
            <person name="Stephenson M.J."/>
            <person name="Martin A.C."/>
            <person name="Owen C."/>
            <person name="Harkess A."/>
            <person name="Leebens-Mack J."/>
            <person name="Jimenez L.E."/>
            <person name="Osbourn A."/>
            <person name="Sattely E.S."/>
        </authorList>
    </citation>
    <scope>NUCLEOTIDE SEQUENCE [LARGE SCALE GENOMIC DNA]</scope>
    <source>
        <strain evidence="2">cv. JPN11</strain>
        <tissue evidence="1">Leaf</tissue>
    </source>
</reference>
<protein>
    <submittedName>
        <fullName evidence="1">Alpha/beta hydrolase-3</fullName>
    </submittedName>
</protein>
<keyword evidence="1" id="KW-0378">Hydrolase</keyword>
<accession>A0ACC1XQV9</accession>
<organism evidence="1 2">
    <name type="scientific">Melia azedarach</name>
    <name type="common">Chinaberry tree</name>
    <dbReference type="NCBI Taxonomy" id="155640"/>
    <lineage>
        <taxon>Eukaryota</taxon>
        <taxon>Viridiplantae</taxon>
        <taxon>Streptophyta</taxon>
        <taxon>Embryophyta</taxon>
        <taxon>Tracheophyta</taxon>
        <taxon>Spermatophyta</taxon>
        <taxon>Magnoliopsida</taxon>
        <taxon>eudicotyledons</taxon>
        <taxon>Gunneridae</taxon>
        <taxon>Pentapetalae</taxon>
        <taxon>rosids</taxon>
        <taxon>malvids</taxon>
        <taxon>Sapindales</taxon>
        <taxon>Meliaceae</taxon>
        <taxon>Melia</taxon>
    </lineage>
</organism>
<keyword evidence="2" id="KW-1185">Reference proteome</keyword>
<gene>
    <name evidence="1" type="ORF">OWV82_015921</name>
</gene>
<name>A0ACC1XQV9_MELAZ</name>
<sequence length="332" mass="37413">MSAKPRTSPDLPWRTRLFISAMSFAVDASCRRNMTVNRFLFNLLDTKCSPSSKPINGVKTSDITVDESRDLWFRLFTPTDLTLTASLPVIVYFHGGGFVFMAANSKGFDDYCRKLARELPAVVISVNYRLAPEHRYPCQYEDGIDVLKFIDSTNIEGFPDFADLKRCFLAGDSAGGNLAHNVAVLANEHSFNKVKLSGIIAIQPFFGGEERTESETRLVGAPLVSMERADWMWKAFLPEGSNRDHAVVNVFGSNGVDISGVKFPATLVIVGKFDPLQDWQKRYYEGLKKCGKEAYLIEYPNACHGFYFFPELKEFSLFIKEVKEFLQKQSSK</sequence>
<dbReference type="EMBL" id="CM051401">
    <property type="protein sequence ID" value="KAJ4713886.1"/>
    <property type="molecule type" value="Genomic_DNA"/>
</dbReference>
<comment type="caution">
    <text evidence="1">The sequence shown here is derived from an EMBL/GenBank/DDBJ whole genome shotgun (WGS) entry which is preliminary data.</text>
</comment>